<dbReference type="RefSeq" id="WP_199025600.1">
    <property type="nucleotide sequence ID" value="NZ_JAELVR010000010.1"/>
</dbReference>
<reference evidence="1" key="1">
    <citation type="submission" date="2020-12" db="EMBL/GenBank/DDBJ databases">
        <title>Sedimentitalea sp. nov., isolated from sand in Incheon.</title>
        <authorList>
            <person name="Kim W."/>
        </authorList>
    </citation>
    <scope>NUCLEOTIDE SEQUENCE</scope>
    <source>
        <strain evidence="1">CAU 1593</strain>
    </source>
</reference>
<accession>A0A8J7JE69</accession>
<comment type="caution">
    <text evidence="1">The sequence shown here is derived from an EMBL/GenBank/DDBJ whole genome shotgun (WGS) entry which is preliminary data.</text>
</comment>
<proteinExistence type="predicted"/>
<dbReference type="Proteomes" id="UP000619079">
    <property type="component" value="Unassembled WGS sequence"/>
</dbReference>
<evidence type="ECO:0000313" key="1">
    <source>
        <dbReference type="EMBL" id="MBJ6372719.1"/>
    </source>
</evidence>
<keyword evidence="2" id="KW-1185">Reference proteome</keyword>
<organism evidence="1 2">
    <name type="scientific">Sedimentitalea arenosa</name>
    <dbReference type="NCBI Taxonomy" id="2798803"/>
    <lineage>
        <taxon>Bacteria</taxon>
        <taxon>Pseudomonadati</taxon>
        <taxon>Pseudomonadota</taxon>
        <taxon>Alphaproteobacteria</taxon>
        <taxon>Rhodobacterales</taxon>
        <taxon>Paracoccaceae</taxon>
        <taxon>Sedimentitalea</taxon>
    </lineage>
</organism>
<sequence length="98" mass="10259">MLVTLQGNHLIVGGGAGNMQRLATDGEALGPPFALDGGWADTEGLSVNAQGELVTVEDDPERLSWFAPDGALLRRIDTMDLSAPLTEAQGIAIDPRTC</sequence>
<evidence type="ECO:0000313" key="2">
    <source>
        <dbReference type="Proteomes" id="UP000619079"/>
    </source>
</evidence>
<dbReference type="AlphaFoldDB" id="A0A8J7JE69"/>
<gene>
    <name evidence="1" type="ORF">JF290_14390</name>
</gene>
<name>A0A8J7JE69_9RHOB</name>
<dbReference type="SUPFAM" id="SSF50956">
    <property type="entry name" value="Thermostable phytase (3-phytase)"/>
    <property type="match status" value="1"/>
</dbReference>
<dbReference type="EMBL" id="JAELVR010000010">
    <property type="protein sequence ID" value="MBJ6372719.1"/>
    <property type="molecule type" value="Genomic_DNA"/>
</dbReference>
<protein>
    <submittedName>
        <fullName evidence="1">Uncharacterized protein</fullName>
    </submittedName>
</protein>